<sequence length="200" mass="22223">MTYSNSRQSEYPVDPIFLDRWSPRAFVDAAMPKEHLLTILDAAHWAPSASNQQPWRFVYTHKGSPHWDTFISLLMEGNQRWAKDASVLLFVISRNYNVSRDGEKKPATTHSFDAGAAWFALALQAHYLGYHAHAMAGIFNDKIVETLNVPEGYVVEAAVAIGTIADKSTLPDDLAARENPSERLPLSDVAFEGSFTGKAD</sequence>
<evidence type="ECO:0000313" key="4">
    <source>
        <dbReference type="EMBL" id="KXG85544.1"/>
    </source>
</evidence>
<feature type="domain" description="Nitroreductase" evidence="3">
    <location>
        <begin position="19"/>
        <end position="60"/>
    </location>
</feature>
<protein>
    <submittedName>
        <fullName evidence="4">Nitroreductase</fullName>
    </submittedName>
</protein>
<dbReference type="Pfam" id="PF00881">
    <property type="entry name" value="Nitroreductase"/>
    <property type="match status" value="2"/>
</dbReference>
<dbReference type="InterPro" id="IPR029479">
    <property type="entry name" value="Nitroreductase"/>
</dbReference>
<name>A0A135P287_9HYPH</name>
<comment type="similarity">
    <text evidence="1">Belongs to the nitroreductase family.</text>
</comment>
<evidence type="ECO:0000256" key="2">
    <source>
        <dbReference type="ARBA" id="ARBA00023002"/>
    </source>
</evidence>
<dbReference type="CDD" id="cd02138">
    <property type="entry name" value="TdsD-like"/>
    <property type="match status" value="1"/>
</dbReference>
<accession>A0A135P287</accession>
<dbReference type="RefSeq" id="WP_067646117.1">
    <property type="nucleotide sequence ID" value="NZ_KQ961025.1"/>
</dbReference>
<keyword evidence="5" id="KW-1185">Reference proteome</keyword>
<dbReference type="AlphaFoldDB" id="A0A135P287"/>
<comment type="caution">
    <text evidence="4">The sequence shown here is derived from an EMBL/GenBank/DDBJ whole genome shotgun (WGS) entry which is preliminary data.</text>
</comment>
<dbReference type="PANTHER" id="PTHR43673:SF10">
    <property type="entry name" value="NADH DEHYDROGENASE_NAD(P)H NITROREDUCTASE XCC3605-RELATED"/>
    <property type="match status" value="1"/>
</dbReference>
<dbReference type="Gene3D" id="3.40.109.10">
    <property type="entry name" value="NADH Oxidase"/>
    <property type="match status" value="1"/>
</dbReference>
<keyword evidence="2" id="KW-0560">Oxidoreductase</keyword>
<dbReference type="GO" id="GO:0016491">
    <property type="term" value="F:oxidoreductase activity"/>
    <property type="evidence" value="ECO:0007669"/>
    <property type="project" value="UniProtKB-KW"/>
</dbReference>
<organism evidence="4 5">
    <name type="scientific">Agrobacterium bohemicum</name>
    <dbReference type="NCBI Taxonomy" id="2052828"/>
    <lineage>
        <taxon>Bacteria</taxon>
        <taxon>Pseudomonadati</taxon>
        <taxon>Pseudomonadota</taxon>
        <taxon>Alphaproteobacteria</taxon>
        <taxon>Hyphomicrobiales</taxon>
        <taxon>Rhizobiaceae</taxon>
        <taxon>Rhizobium/Agrobacterium group</taxon>
        <taxon>Agrobacterium</taxon>
    </lineage>
</organism>
<reference evidence="4 5" key="1">
    <citation type="submission" date="2015-11" db="EMBL/GenBank/DDBJ databases">
        <title>Draft genome sequence of Agrobacterium sp. R89-1.</title>
        <authorList>
            <person name="Zahradnik J."/>
            <person name="Kyslikova E."/>
            <person name="Palyzova A."/>
            <person name="Kyslik P."/>
        </authorList>
    </citation>
    <scope>NUCLEOTIDE SEQUENCE [LARGE SCALE GENOMIC DNA]</scope>
    <source>
        <strain evidence="4 5">R89-1</strain>
    </source>
</reference>
<dbReference type="PANTHER" id="PTHR43673">
    <property type="entry name" value="NAD(P)H NITROREDUCTASE YDGI-RELATED"/>
    <property type="match status" value="1"/>
</dbReference>
<evidence type="ECO:0000256" key="1">
    <source>
        <dbReference type="ARBA" id="ARBA00007118"/>
    </source>
</evidence>
<dbReference type="Proteomes" id="UP000070498">
    <property type="component" value="Unassembled WGS sequence"/>
</dbReference>
<evidence type="ECO:0000259" key="3">
    <source>
        <dbReference type="Pfam" id="PF00881"/>
    </source>
</evidence>
<dbReference type="EMBL" id="LNUW01000032">
    <property type="protein sequence ID" value="KXG85544.1"/>
    <property type="molecule type" value="Genomic_DNA"/>
</dbReference>
<dbReference type="InterPro" id="IPR000415">
    <property type="entry name" value="Nitroreductase-like"/>
</dbReference>
<dbReference type="STRING" id="2052828.ATO67_07295"/>
<proteinExistence type="inferred from homology"/>
<evidence type="ECO:0000313" key="5">
    <source>
        <dbReference type="Proteomes" id="UP000070498"/>
    </source>
</evidence>
<gene>
    <name evidence="4" type="ORF">ATO67_07295</name>
</gene>
<dbReference type="SUPFAM" id="SSF55469">
    <property type="entry name" value="FMN-dependent nitroreductase-like"/>
    <property type="match status" value="1"/>
</dbReference>
<feature type="domain" description="Nitroreductase" evidence="3">
    <location>
        <begin position="75"/>
        <end position="162"/>
    </location>
</feature>